<comment type="caution">
    <text evidence="2">The sequence shown here is derived from an EMBL/GenBank/DDBJ whole genome shotgun (WGS) entry which is preliminary data.</text>
</comment>
<reference evidence="2" key="1">
    <citation type="submission" date="2019-04" db="EMBL/GenBank/DDBJ databases">
        <title>Sequencing of skin fungus with MAO and IRED activity.</title>
        <authorList>
            <person name="Marsaioli A.J."/>
            <person name="Bonatto J.M.C."/>
            <person name="Reis Junior O."/>
        </authorList>
    </citation>
    <scope>NUCLEOTIDE SEQUENCE</scope>
    <source>
        <strain evidence="2">28M1</strain>
    </source>
</reference>
<feature type="region of interest" description="Disordered" evidence="1">
    <location>
        <begin position="195"/>
        <end position="250"/>
    </location>
</feature>
<evidence type="ECO:0000313" key="2">
    <source>
        <dbReference type="EMBL" id="KAF3044785.1"/>
    </source>
</evidence>
<dbReference type="Proteomes" id="UP000758155">
    <property type="component" value="Unassembled WGS sequence"/>
</dbReference>
<sequence length="376" mass="41848">MPLHRVKSRVRSQGPPKKPEHGDGGRPQYKPRRTVFDRPLRSPLFSNMVDEELFQKKRVPSTEELSNLLKSNLSSSLAAEKAYLELLRAQYSQPSAVYQHIEQVQEDDDDPSASLLELAPLAYATRNHLEGITEDAIANDGNHDDEGPSTTLLATTAMYAPLTGRHGRELLPQPSLPTPTGIARSRFRAFAEEASATDSCAIEDDDEDDAAWPESSAPAPIQKATASSISSNTVHPPPLRRKPSQFARPNVRLNYPVSPPVLVPKDQDPYEPFDERLSEPIIEPAPDHKLFGTYYVVPDIFTPQVIQESFPGPSTRTTLTHPLPNEARFLDRTNTAWGKWYAKYPKPNDLPFAAAYKGTEEVTDQEVWDMHAAAHA</sequence>
<feature type="compositionally biased region" description="Basic residues" evidence="1">
    <location>
        <begin position="1"/>
        <end position="10"/>
    </location>
</feature>
<feature type="region of interest" description="Disordered" evidence="1">
    <location>
        <begin position="1"/>
        <end position="37"/>
    </location>
</feature>
<organism evidence="2 3">
    <name type="scientific">Didymella heteroderae</name>
    <dbReference type="NCBI Taxonomy" id="1769908"/>
    <lineage>
        <taxon>Eukaryota</taxon>
        <taxon>Fungi</taxon>
        <taxon>Dikarya</taxon>
        <taxon>Ascomycota</taxon>
        <taxon>Pezizomycotina</taxon>
        <taxon>Dothideomycetes</taxon>
        <taxon>Pleosporomycetidae</taxon>
        <taxon>Pleosporales</taxon>
        <taxon>Pleosporineae</taxon>
        <taxon>Didymellaceae</taxon>
        <taxon>Didymella</taxon>
    </lineage>
</organism>
<accession>A0A9P4WXL3</accession>
<proteinExistence type="predicted"/>
<gene>
    <name evidence="2" type="ORF">E8E12_010610</name>
</gene>
<keyword evidence="3" id="KW-1185">Reference proteome</keyword>
<evidence type="ECO:0000256" key="1">
    <source>
        <dbReference type="SAM" id="MobiDB-lite"/>
    </source>
</evidence>
<name>A0A9P4WXL3_9PLEO</name>
<dbReference type="AlphaFoldDB" id="A0A9P4WXL3"/>
<feature type="compositionally biased region" description="Polar residues" evidence="1">
    <location>
        <begin position="224"/>
        <end position="234"/>
    </location>
</feature>
<dbReference type="OrthoDB" id="3795052at2759"/>
<dbReference type="EMBL" id="SWKV01000008">
    <property type="protein sequence ID" value="KAF3044785.1"/>
    <property type="molecule type" value="Genomic_DNA"/>
</dbReference>
<feature type="compositionally biased region" description="Acidic residues" evidence="1">
    <location>
        <begin position="201"/>
        <end position="211"/>
    </location>
</feature>
<evidence type="ECO:0000313" key="3">
    <source>
        <dbReference type="Proteomes" id="UP000758155"/>
    </source>
</evidence>
<protein>
    <submittedName>
        <fullName evidence="2">Uncharacterized protein</fullName>
    </submittedName>
</protein>